<name>A0A5J4KY57_9ZZZZ</name>
<dbReference type="PANTHER" id="PTHR42915">
    <property type="entry name" value="HYPOTHETICAL 460 KDA PROTEIN IN FEUA-SIGW INTERGENIC REGION [PRECURSOR]"/>
    <property type="match status" value="1"/>
</dbReference>
<dbReference type="InterPro" id="IPR048503">
    <property type="entry name" value="NamZ_C"/>
</dbReference>
<evidence type="ECO:0000259" key="1">
    <source>
        <dbReference type="Pfam" id="PF07075"/>
    </source>
</evidence>
<dbReference type="Gene3D" id="3.90.1150.140">
    <property type="match status" value="1"/>
</dbReference>
<dbReference type="Pfam" id="PF07075">
    <property type="entry name" value="NamZ_N"/>
    <property type="match status" value="1"/>
</dbReference>
<accession>A0A5J4KY57</accession>
<evidence type="ECO:0000313" key="3">
    <source>
        <dbReference type="EMBL" id="GER94538.1"/>
    </source>
</evidence>
<dbReference type="AlphaFoldDB" id="A0A5J4KY57"/>
<organism evidence="3">
    <name type="scientific">hot springs metagenome</name>
    <dbReference type="NCBI Taxonomy" id="433727"/>
    <lineage>
        <taxon>unclassified sequences</taxon>
        <taxon>metagenomes</taxon>
        <taxon>ecological metagenomes</taxon>
    </lineage>
</organism>
<gene>
    <name evidence="3" type="ORF">A45J_2301</name>
</gene>
<dbReference type="Pfam" id="PF20732">
    <property type="entry name" value="NamZ_C"/>
    <property type="match status" value="1"/>
</dbReference>
<dbReference type="PIRSF" id="PIRSF016719">
    <property type="entry name" value="UCP016719"/>
    <property type="match status" value="1"/>
</dbReference>
<dbReference type="GO" id="GO:0033922">
    <property type="term" value="F:peptidoglycan beta-N-acetylmuramidase activity"/>
    <property type="evidence" value="ECO:0007669"/>
    <property type="project" value="InterPro"/>
</dbReference>
<dbReference type="Gene3D" id="3.40.50.12170">
    <property type="entry name" value="Uncharacterised protein PF07075, DUF1343"/>
    <property type="match status" value="1"/>
</dbReference>
<evidence type="ECO:0000259" key="2">
    <source>
        <dbReference type="Pfam" id="PF20732"/>
    </source>
</evidence>
<feature type="domain" description="Peptidoglycan beta-N-acetylmuramidase NamZ C-terminal" evidence="2">
    <location>
        <begin position="231"/>
        <end position="392"/>
    </location>
</feature>
<comment type="caution">
    <text evidence="3">The sequence shown here is derived from an EMBL/GenBank/DDBJ whole genome shotgun (WGS) entry which is preliminary data.</text>
</comment>
<dbReference type="EMBL" id="BLAB01000001">
    <property type="protein sequence ID" value="GER94538.1"/>
    <property type="molecule type" value="Genomic_DNA"/>
</dbReference>
<proteinExistence type="predicted"/>
<sequence length="393" mass="45362">MAKSILTGLDRIEQHWPKRLKGARIGLVVHPASINKRLEHAADIASKSNKFQLKAFFGPQHGIRGETQDNMIEWEGFIDKKTGLLVYSLYGHTRKPEPEMMIDIDVIVIDLQDVGSRYYTFIWTMELCMQASLENNKSIVILDRPNPIGGHIVEGPVLDMKYSSFVGQRPLPVRHGMTIGEIGNYLKNEFYPSLDFYIISMNGWDRKMWFDDTKLPWVLPSPNMPTLDTAIVYPGMCLVEGTMLSEGRGTTRPFEIFGAPFIDPDALIKRLNEFRLQGVIFRPMYFQPTFQKYAGKLCGGAQIHVTNREKFKPFKTGVAIIKAIHDLYPDEFQWKQPPYEYETEKMPIDILAGSNRIRNDIANGMALDRMEEWWNEECYLFAKNKRKSYLLYD</sequence>
<dbReference type="InterPro" id="IPR048502">
    <property type="entry name" value="NamZ_N"/>
</dbReference>
<reference evidence="3" key="1">
    <citation type="submission" date="2019-10" db="EMBL/GenBank/DDBJ databases">
        <title>Metagenomic sequencing of thiosulfate-disproportionating enrichment culture.</title>
        <authorList>
            <person name="Umezawa K."/>
            <person name="Kojima H."/>
            <person name="Fukui M."/>
        </authorList>
    </citation>
    <scope>NUCLEOTIDE SEQUENCE</scope>
    <source>
        <strain evidence="3">45J</strain>
    </source>
</reference>
<feature type="domain" description="Peptidoglycan beta-N-acetylmuramidase NamZ N-terminal" evidence="1">
    <location>
        <begin position="25"/>
        <end position="227"/>
    </location>
</feature>
<dbReference type="InterPro" id="IPR008302">
    <property type="entry name" value="NamZ"/>
</dbReference>
<protein>
    <submittedName>
        <fullName evidence="3">DUF1343 domain-containing protein</fullName>
    </submittedName>
</protein>
<dbReference type="PANTHER" id="PTHR42915:SF1">
    <property type="entry name" value="PEPTIDOGLYCAN BETA-N-ACETYLMURAMIDASE NAMZ"/>
    <property type="match status" value="1"/>
</dbReference>